<organism evidence="1 2">
    <name type="scientific">Effusibacillus dendaii</name>
    <dbReference type="NCBI Taxonomy" id="2743772"/>
    <lineage>
        <taxon>Bacteria</taxon>
        <taxon>Bacillati</taxon>
        <taxon>Bacillota</taxon>
        <taxon>Bacilli</taxon>
        <taxon>Bacillales</taxon>
        <taxon>Alicyclobacillaceae</taxon>
        <taxon>Effusibacillus</taxon>
    </lineage>
</organism>
<dbReference type="InterPro" id="IPR011990">
    <property type="entry name" value="TPR-like_helical_dom_sf"/>
</dbReference>
<evidence type="ECO:0008006" key="3">
    <source>
        <dbReference type="Google" id="ProtNLM"/>
    </source>
</evidence>
<keyword evidence="2" id="KW-1185">Reference proteome</keyword>
<dbReference type="Gene3D" id="1.25.40.10">
    <property type="entry name" value="Tetratricopeptide repeat domain"/>
    <property type="match status" value="1"/>
</dbReference>
<protein>
    <recommendedName>
        <fullName evidence="3">Tetratricopeptide repeat protein</fullName>
    </recommendedName>
</protein>
<evidence type="ECO:0000313" key="2">
    <source>
        <dbReference type="Proteomes" id="UP000593802"/>
    </source>
</evidence>
<dbReference type="EMBL" id="AP023366">
    <property type="protein sequence ID" value="BCJ86985.1"/>
    <property type="molecule type" value="Genomic_DNA"/>
</dbReference>
<dbReference type="Proteomes" id="UP000593802">
    <property type="component" value="Chromosome"/>
</dbReference>
<dbReference type="KEGG" id="eff:skT53_19700"/>
<evidence type="ECO:0000313" key="1">
    <source>
        <dbReference type="EMBL" id="BCJ86985.1"/>
    </source>
</evidence>
<name>A0A7I8DA64_9BACL</name>
<proteinExistence type="predicted"/>
<dbReference type="SUPFAM" id="SSF48452">
    <property type="entry name" value="TPR-like"/>
    <property type="match status" value="1"/>
</dbReference>
<dbReference type="RefSeq" id="WP_200756550.1">
    <property type="nucleotide sequence ID" value="NZ_AP023366.1"/>
</dbReference>
<sequence>MNLHLLPKDWQSVREKEHPFDSCFTEMLDELGREDGSLLNTLVLFESMKQQVVELAEIRIHRLLERDGSTFVDEDKWHIYDISLLQLKLKFLASESTVETDGFLFLFLSMTYYRLGYLEEAKDSAILARKHYNGTEDDRGLVFIDYLLAVCCAEMEQWEEAQDWCLMALYGGADDTHTLFSCIWQLYGLTFQRQSKTEQAVAAYLMAYESWRKQGVDAKQVQTALSLSLVLSQQKDWMGAIHYLKKVFPVCCEPHMWQLKLEVLHMLKHLFAKTGQTGPLLACEQQIERLAYK</sequence>
<accession>A0A7I8DA64</accession>
<reference evidence="1 2" key="1">
    <citation type="submission" date="2020-08" db="EMBL/GenBank/DDBJ databases">
        <title>Complete Genome Sequence of Effusibacillus dendaii Strain skT53, Isolated from Farmland soil.</title>
        <authorList>
            <person name="Konishi T."/>
            <person name="Kawasaki H."/>
        </authorList>
    </citation>
    <scope>NUCLEOTIDE SEQUENCE [LARGE SCALE GENOMIC DNA]</scope>
    <source>
        <strain evidence="2">skT53</strain>
    </source>
</reference>
<gene>
    <name evidence="1" type="ORF">skT53_19700</name>
</gene>
<dbReference type="AlphaFoldDB" id="A0A7I8DA64"/>